<evidence type="ECO:0000259" key="1">
    <source>
        <dbReference type="Pfam" id="PF12728"/>
    </source>
</evidence>
<dbReference type="InterPro" id="IPR041657">
    <property type="entry name" value="HTH_17"/>
</dbReference>
<evidence type="ECO:0000313" key="2">
    <source>
        <dbReference type="EMBL" id="MFC5753386.1"/>
    </source>
</evidence>
<dbReference type="Proteomes" id="UP001596074">
    <property type="component" value="Unassembled WGS sequence"/>
</dbReference>
<dbReference type="InterPro" id="IPR009061">
    <property type="entry name" value="DNA-bd_dom_put_sf"/>
</dbReference>
<dbReference type="EMBL" id="JBHSON010000111">
    <property type="protein sequence ID" value="MFC5753386.1"/>
    <property type="molecule type" value="Genomic_DNA"/>
</dbReference>
<gene>
    <name evidence="2" type="ORF">ACFPZN_47870</name>
</gene>
<dbReference type="InterPro" id="IPR010093">
    <property type="entry name" value="SinI_DNA-bd"/>
</dbReference>
<dbReference type="InterPro" id="IPR036388">
    <property type="entry name" value="WH-like_DNA-bd_sf"/>
</dbReference>
<name>A0ABW1AFP7_9ACTN</name>
<dbReference type="SUPFAM" id="SSF46955">
    <property type="entry name" value="Putative DNA-binding domain"/>
    <property type="match status" value="1"/>
</dbReference>
<dbReference type="Gene3D" id="1.10.10.10">
    <property type="entry name" value="Winged helix-like DNA-binding domain superfamily/Winged helix DNA-binding domain"/>
    <property type="match status" value="1"/>
</dbReference>
<sequence>MTAVRQPLGDSLEVAEYLKVSVRTLDDWAHKGVGPVYHRVGKHRRYRWSEIEKWLDQQSNGGEAA</sequence>
<comment type="caution">
    <text evidence="2">The sequence shown here is derived from an EMBL/GenBank/DDBJ whole genome shotgun (WGS) entry which is preliminary data.</text>
</comment>
<dbReference type="NCBIfam" id="TIGR01764">
    <property type="entry name" value="excise"/>
    <property type="match status" value="1"/>
</dbReference>
<reference evidence="3" key="1">
    <citation type="journal article" date="2019" name="Int. J. Syst. Evol. Microbiol.">
        <title>The Global Catalogue of Microorganisms (GCM) 10K type strain sequencing project: providing services to taxonomists for standard genome sequencing and annotation.</title>
        <authorList>
            <consortium name="The Broad Institute Genomics Platform"/>
            <consortium name="The Broad Institute Genome Sequencing Center for Infectious Disease"/>
            <person name="Wu L."/>
            <person name="Ma J."/>
        </authorList>
    </citation>
    <scope>NUCLEOTIDE SEQUENCE [LARGE SCALE GENOMIC DNA]</scope>
    <source>
        <strain evidence="3">KCTC 42087</strain>
    </source>
</reference>
<evidence type="ECO:0000313" key="3">
    <source>
        <dbReference type="Proteomes" id="UP001596074"/>
    </source>
</evidence>
<feature type="domain" description="Helix-turn-helix" evidence="1">
    <location>
        <begin position="13"/>
        <end position="59"/>
    </location>
</feature>
<dbReference type="Pfam" id="PF12728">
    <property type="entry name" value="HTH_17"/>
    <property type="match status" value="1"/>
</dbReference>
<keyword evidence="3" id="KW-1185">Reference proteome</keyword>
<proteinExistence type="predicted"/>
<accession>A0ABW1AFP7</accession>
<protein>
    <submittedName>
        <fullName evidence="2">Helix-turn-helix transcriptional regulator</fullName>
    </submittedName>
</protein>
<organism evidence="2 3">
    <name type="scientific">Actinomadura rugatobispora</name>
    <dbReference type="NCBI Taxonomy" id="1994"/>
    <lineage>
        <taxon>Bacteria</taxon>
        <taxon>Bacillati</taxon>
        <taxon>Actinomycetota</taxon>
        <taxon>Actinomycetes</taxon>
        <taxon>Streptosporangiales</taxon>
        <taxon>Thermomonosporaceae</taxon>
        <taxon>Actinomadura</taxon>
    </lineage>
</organism>
<dbReference type="RefSeq" id="WP_378290351.1">
    <property type="nucleotide sequence ID" value="NZ_JBHSON010000111.1"/>
</dbReference>